<accession>A0A103XST2</accession>
<dbReference type="PROSITE" id="PS50011">
    <property type="entry name" value="PROTEIN_KINASE_DOM"/>
    <property type="match status" value="1"/>
</dbReference>
<proteinExistence type="predicted"/>
<comment type="caution">
    <text evidence="7">The sequence shown here is derived from an EMBL/GenBank/DDBJ whole genome shotgun (WGS) entry which is preliminary data.</text>
</comment>
<dbReference type="STRING" id="59895.A0A103XST2"/>
<evidence type="ECO:0000259" key="6">
    <source>
        <dbReference type="PROSITE" id="PS50011"/>
    </source>
</evidence>
<dbReference type="InterPro" id="IPR001245">
    <property type="entry name" value="Ser-Thr/Tyr_kinase_cat_dom"/>
</dbReference>
<dbReference type="InterPro" id="IPR000719">
    <property type="entry name" value="Prot_kinase_dom"/>
</dbReference>
<dbReference type="SMART" id="SM00220">
    <property type="entry name" value="S_TKc"/>
    <property type="match status" value="1"/>
</dbReference>
<dbReference type="Gene3D" id="3.30.200.20">
    <property type="entry name" value="Phosphorylase Kinase, domain 1"/>
    <property type="match status" value="2"/>
</dbReference>
<feature type="domain" description="Protein kinase" evidence="6">
    <location>
        <begin position="51"/>
        <end position="398"/>
    </location>
</feature>
<reference evidence="7 8" key="1">
    <citation type="journal article" date="2016" name="Sci. Rep.">
        <title>The genome sequence of the outbreeding globe artichoke constructed de novo incorporating a phase-aware low-pass sequencing strategy of F1 progeny.</title>
        <authorList>
            <person name="Scaglione D."/>
            <person name="Reyes-Chin-Wo S."/>
            <person name="Acquadro A."/>
            <person name="Froenicke L."/>
            <person name="Portis E."/>
            <person name="Beitel C."/>
            <person name="Tirone M."/>
            <person name="Mauro R."/>
            <person name="Lo Monaco A."/>
            <person name="Mauromicale G."/>
            <person name="Faccioli P."/>
            <person name="Cattivelli L."/>
            <person name="Rieseberg L."/>
            <person name="Michelmore R."/>
            <person name="Lanteri S."/>
        </authorList>
    </citation>
    <scope>NUCLEOTIDE SEQUENCE [LARGE SCALE GENOMIC DNA]</scope>
    <source>
        <strain evidence="7">2C</strain>
    </source>
</reference>
<dbReference type="Proteomes" id="UP000243975">
    <property type="component" value="Unassembled WGS sequence"/>
</dbReference>
<dbReference type="Gramene" id="KVH96209">
    <property type="protein sequence ID" value="KVH96209"/>
    <property type="gene ID" value="Ccrd_001698"/>
</dbReference>
<dbReference type="Pfam" id="PF07714">
    <property type="entry name" value="PK_Tyr_Ser-Thr"/>
    <property type="match status" value="1"/>
</dbReference>
<dbReference type="InterPro" id="IPR011009">
    <property type="entry name" value="Kinase-like_dom_sf"/>
</dbReference>
<dbReference type="GO" id="GO:0004672">
    <property type="term" value="F:protein kinase activity"/>
    <property type="evidence" value="ECO:0007669"/>
    <property type="project" value="InterPro"/>
</dbReference>
<keyword evidence="8" id="KW-1185">Reference proteome</keyword>
<dbReference type="Gene3D" id="1.10.510.10">
    <property type="entry name" value="Transferase(Phosphotransferase) domain 1"/>
    <property type="match status" value="1"/>
</dbReference>
<dbReference type="SUPFAM" id="SSF56112">
    <property type="entry name" value="Protein kinase-like (PK-like)"/>
    <property type="match status" value="1"/>
</dbReference>
<dbReference type="PANTHER" id="PTHR47973">
    <property type="entry name" value="CYSTEINE-RICH RECEPTOR-LIKE PROTEIN KINASE 3"/>
    <property type="match status" value="1"/>
</dbReference>
<feature type="region of interest" description="Disordered" evidence="5">
    <location>
        <begin position="374"/>
        <end position="393"/>
    </location>
</feature>
<dbReference type="InterPro" id="IPR008271">
    <property type="entry name" value="Ser/Thr_kinase_AS"/>
</dbReference>
<protein>
    <submittedName>
        <fullName evidence="7">Concanavalin A-like lectin/glucanase, subgroup</fullName>
    </submittedName>
</protein>
<evidence type="ECO:0000256" key="5">
    <source>
        <dbReference type="SAM" id="MobiDB-lite"/>
    </source>
</evidence>
<dbReference type="GO" id="GO:0005524">
    <property type="term" value="F:ATP binding"/>
    <property type="evidence" value="ECO:0007669"/>
    <property type="project" value="UniProtKB-KW"/>
</dbReference>
<dbReference type="AlphaFoldDB" id="A0A103XST2"/>
<keyword evidence="2" id="KW-0547">Nucleotide-binding</keyword>
<feature type="compositionally biased region" description="Low complexity" evidence="5">
    <location>
        <begin position="408"/>
        <end position="424"/>
    </location>
</feature>
<feature type="compositionally biased region" description="Polar residues" evidence="5">
    <location>
        <begin position="398"/>
        <end position="407"/>
    </location>
</feature>
<dbReference type="FunFam" id="1.10.510.10:FF:000336">
    <property type="entry name" value="Cysteine-rich receptor-like protein kinase 2"/>
    <property type="match status" value="1"/>
</dbReference>
<keyword evidence="4" id="KW-0067">ATP-binding</keyword>
<dbReference type="PROSITE" id="PS00108">
    <property type="entry name" value="PROTEIN_KINASE_ST"/>
    <property type="match status" value="1"/>
</dbReference>
<gene>
    <name evidence="7" type="ORF">Ccrd_001698</name>
</gene>
<evidence type="ECO:0000313" key="8">
    <source>
        <dbReference type="Proteomes" id="UP000243975"/>
    </source>
</evidence>
<evidence type="ECO:0000313" key="7">
    <source>
        <dbReference type="EMBL" id="KVH96209.1"/>
    </source>
</evidence>
<dbReference type="EMBL" id="LEKV01004347">
    <property type="protein sequence ID" value="KVH96209.1"/>
    <property type="molecule type" value="Genomic_DNA"/>
</dbReference>
<name>A0A103XST2_CYNCS</name>
<evidence type="ECO:0000256" key="2">
    <source>
        <dbReference type="ARBA" id="ARBA00022741"/>
    </source>
</evidence>
<evidence type="ECO:0000256" key="3">
    <source>
        <dbReference type="ARBA" id="ARBA00022777"/>
    </source>
</evidence>
<evidence type="ECO:0000256" key="4">
    <source>
        <dbReference type="ARBA" id="ARBA00022840"/>
    </source>
</evidence>
<keyword evidence="1" id="KW-0808">Transferase</keyword>
<dbReference type="InterPro" id="IPR052059">
    <property type="entry name" value="CR_Ser/Thr_kinase"/>
</dbReference>
<dbReference type="OMA" id="GMAKLYP"/>
<keyword evidence="3" id="KW-0418">Kinase</keyword>
<organism evidence="7 8">
    <name type="scientific">Cynara cardunculus var. scolymus</name>
    <name type="common">Globe artichoke</name>
    <name type="synonym">Cynara scolymus</name>
    <dbReference type="NCBI Taxonomy" id="59895"/>
    <lineage>
        <taxon>Eukaryota</taxon>
        <taxon>Viridiplantae</taxon>
        <taxon>Streptophyta</taxon>
        <taxon>Embryophyta</taxon>
        <taxon>Tracheophyta</taxon>
        <taxon>Spermatophyta</taxon>
        <taxon>Magnoliopsida</taxon>
        <taxon>eudicotyledons</taxon>
        <taxon>Gunneridae</taxon>
        <taxon>Pentapetalae</taxon>
        <taxon>asterids</taxon>
        <taxon>campanulids</taxon>
        <taxon>Asterales</taxon>
        <taxon>Asteraceae</taxon>
        <taxon>Carduoideae</taxon>
        <taxon>Cardueae</taxon>
        <taxon>Carduinae</taxon>
        <taxon>Cynara</taxon>
    </lineage>
</organism>
<feature type="region of interest" description="Disordered" evidence="5">
    <location>
        <begin position="398"/>
        <end position="465"/>
    </location>
</feature>
<evidence type="ECO:0000256" key="1">
    <source>
        <dbReference type="ARBA" id="ARBA00022679"/>
    </source>
</evidence>
<sequence>MTKSKNFFRSIIKPFTFTSNQESQQEDLGAITAQDQKVFSFQTLVSATRNFHPDNKLGQGGFGPVFKNSKFCYDFMILSYKIGTFSWDFDGDRPLFIEVNLGKLENGEEIAVKQLSRTSNQGKKEFVNEARLLARVQHRNVVSLLGYCVSPEKLLVYEYVPNESLDKLLFKRLMVRLIGDECDFVDIESENRNVLDWKRRYDIITGVARGLLYLHEDAHDCIIHRDIKASNILLDEKWVPKIADFGMAKLYPEDQTHINTRVAGTNGYMAPEYVMHGKLSIKADVYSFGVVVLELISGQKNYTFNLDPECQNLLDWAYKMYKKGKGLEILESILASSADPDQVATCIKLGLLCTQFDHHLRPTMSRAALMLTRKPGTLEEPTRPGYLGSRQRRAHGIMTSSTDGMSNSQTRSHSNYSTSSTTTTAMAASNRGLSARASSDRHHRHRGSTSRSAVSDPYGKRPMQE</sequence>